<evidence type="ECO:0000313" key="3">
    <source>
        <dbReference type="Proteomes" id="UP000813461"/>
    </source>
</evidence>
<sequence length="862" mass="94308">MVSLQDLTVGQVSGMIAAAVFVVQFLVPIALPVILLGLLRPRSTTVTETAVSWSVIGRFLHSSLWPLILRTDSAATTSACRSVLFMSFAKTFMLVLIAVAAVVTPLGLYEGIVAESATDVELFHYIKDPTPMGYGTPPRTNSTWSRVCGYYLLIPCPNDNNDATVVDNRTMVSVNYTQEWYDSRIPKNVVDVFQSGAAEIGPTVSSLFDIQWRSYIKSTIDDIKRTNPGPSVDNGTARAVGTYQPLSSLVLSDDLVAVEGLIVDMKNGGIGFRNHSAPTWREYGSAWSEDILFIAPETVCVDTNLTLDFQVPRTRTEENLSQGGVYKLEIVDHGGFVNINKTYPAWKFTDTQTNPELWYRAYRGAWLNNAYTMAYMNVTNMSNETTKVKAFAYLNSTMNQRFPLYFPNGKTASFINAKPNSLSIARWGGYLSGTEGISNFSRLTNTTSNFTSTFPIYTNPSKVNATDWASIDTLCRGQGGRDLANITNLAAQCGLLYGAPVRRDGSNSSLFDPGSAWTLPMYSCMSTTKATIKTVSLRFNGTNDDLSGLEVISIADKIYADDSSKPLWGVENTDMLLKDGGALWGLVSASKQKDLNLTVVQREFLYLPGRDPTMGWQNMPGIDFPSVALDMAYETGSSSSTRAAVDYSGQVNLAMYKKWQELSRTPLTSAKILNLIWTDIAANMVVGTKGLQPSDTPLRKRDESGSTNKAPKVVNYTRRIKYKYPYGIPAFVALVLFFITTVSTLFFAIFAGAKPSTMRRFLHHTSAGRFLTSQANHDNSAASSIIVAPGTSYRGHSPDGAGYSNEPTNIWIKGQGKQVFTLGAEGWTRSGSANYVPGYQGKNGAGVSYAPVLNPQERIDGI</sequence>
<proteinExistence type="predicted"/>
<evidence type="ECO:0000313" key="2">
    <source>
        <dbReference type="EMBL" id="KAH7092599.1"/>
    </source>
</evidence>
<accession>A0A8K0W321</accession>
<reference evidence="2" key="1">
    <citation type="journal article" date="2021" name="Nat. Commun.">
        <title>Genetic determinants of endophytism in the Arabidopsis root mycobiome.</title>
        <authorList>
            <person name="Mesny F."/>
            <person name="Miyauchi S."/>
            <person name="Thiergart T."/>
            <person name="Pickel B."/>
            <person name="Atanasova L."/>
            <person name="Karlsson M."/>
            <person name="Huettel B."/>
            <person name="Barry K.W."/>
            <person name="Haridas S."/>
            <person name="Chen C."/>
            <person name="Bauer D."/>
            <person name="Andreopoulos W."/>
            <person name="Pangilinan J."/>
            <person name="LaButti K."/>
            <person name="Riley R."/>
            <person name="Lipzen A."/>
            <person name="Clum A."/>
            <person name="Drula E."/>
            <person name="Henrissat B."/>
            <person name="Kohler A."/>
            <person name="Grigoriev I.V."/>
            <person name="Martin F.M."/>
            <person name="Hacquard S."/>
        </authorList>
    </citation>
    <scope>NUCLEOTIDE SEQUENCE</scope>
    <source>
        <strain evidence="2">MPI-SDFR-AT-0120</strain>
    </source>
</reference>
<keyword evidence="3" id="KW-1185">Reference proteome</keyword>
<evidence type="ECO:0000256" key="1">
    <source>
        <dbReference type="SAM" id="Phobius"/>
    </source>
</evidence>
<keyword evidence="1" id="KW-0472">Membrane</keyword>
<dbReference type="OrthoDB" id="3034003at2759"/>
<keyword evidence="1" id="KW-0812">Transmembrane</keyword>
<gene>
    <name evidence="2" type="ORF">FB567DRAFT_241068</name>
</gene>
<dbReference type="EMBL" id="JAGMVJ010000003">
    <property type="protein sequence ID" value="KAH7092599.1"/>
    <property type="molecule type" value="Genomic_DNA"/>
</dbReference>
<organism evidence="2 3">
    <name type="scientific">Paraphoma chrysanthemicola</name>
    <dbReference type="NCBI Taxonomy" id="798071"/>
    <lineage>
        <taxon>Eukaryota</taxon>
        <taxon>Fungi</taxon>
        <taxon>Dikarya</taxon>
        <taxon>Ascomycota</taxon>
        <taxon>Pezizomycotina</taxon>
        <taxon>Dothideomycetes</taxon>
        <taxon>Pleosporomycetidae</taxon>
        <taxon>Pleosporales</taxon>
        <taxon>Pleosporineae</taxon>
        <taxon>Phaeosphaeriaceae</taxon>
        <taxon>Paraphoma</taxon>
    </lineage>
</organism>
<name>A0A8K0W321_9PLEO</name>
<feature type="transmembrane region" description="Helical" evidence="1">
    <location>
        <begin position="12"/>
        <end position="39"/>
    </location>
</feature>
<comment type="caution">
    <text evidence="2">The sequence shown here is derived from an EMBL/GenBank/DDBJ whole genome shotgun (WGS) entry which is preliminary data.</text>
</comment>
<protein>
    <submittedName>
        <fullName evidence="2">Uncharacterized protein</fullName>
    </submittedName>
</protein>
<dbReference type="Proteomes" id="UP000813461">
    <property type="component" value="Unassembled WGS sequence"/>
</dbReference>
<dbReference type="AlphaFoldDB" id="A0A8K0W321"/>
<feature type="transmembrane region" description="Helical" evidence="1">
    <location>
        <begin position="726"/>
        <end position="751"/>
    </location>
</feature>
<feature type="transmembrane region" description="Helical" evidence="1">
    <location>
        <begin position="91"/>
        <end position="109"/>
    </location>
</feature>
<keyword evidence="1" id="KW-1133">Transmembrane helix</keyword>